<evidence type="ECO:0000256" key="2">
    <source>
        <dbReference type="SAM" id="SignalP"/>
    </source>
</evidence>
<dbReference type="SUPFAM" id="SSF82171">
    <property type="entry name" value="DPP6 N-terminal domain-like"/>
    <property type="match status" value="1"/>
</dbReference>
<evidence type="ECO:0000256" key="1">
    <source>
        <dbReference type="SAM" id="MobiDB-lite"/>
    </source>
</evidence>
<proteinExistence type="predicted"/>
<dbReference type="EMBL" id="JAZHOV010000005">
    <property type="protein sequence ID" value="MEF2255316.1"/>
    <property type="molecule type" value="Genomic_DNA"/>
</dbReference>
<dbReference type="Proteomes" id="UP001351900">
    <property type="component" value="Unassembled WGS sequence"/>
</dbReference>
<feature type="compositionally biased region" description="Low complexity" evidence="1">
    <location>
        <begin position="42"/>
        <end position="67"/>
    </location>
</feature>
<evidence type="ECO:0000313" key="3">
    <source>
        <dbReference type="EMBL" id="MEF2255316.1"/>
    </source>
</evidence>
<evidence type="ECO:0000313" key="4">
    <source>
        <dbReference type="Proteomes" id="UP001351900"/>
    </source>
</evidence>
<feature type="signal peptide" evidence="2">
    <location>
        <begin position="1"/>
        <end position="28"/>
    </location>
</feature>
<keyword evidence="4" id="KW-1185">Reference proteome</keyword>
<name>A0ABU7V6K3_9MICO</name>
<gene>
    <name evidence="3" type="ORF">V2V91_09250</name>
</gene>
<accession>A0ABU7V6K3</accession>
<reference evidence="3 4" key="1">
    <citation type="submission" date="2024-01" db="EMBL/GenBank/DDBJ databases">
        <title>the genome sequence of strain Microbacterium schleiferi NBRC 15075.</title>
        <authorList>
            <person name="Ding Y."/>
            <person name="Zhang G."/>
        </authorList>
    </citation>
    <scope>NUCLEOTIDE SEQUENCE [LARGE SCALE GENOMIC DNA]</scope>
    <source>
        <strain evidence="3 4">NBRC 15075</strain>
    </source>
</reference>
<dbReference type="RefSeq" id="WP_331791619.1">
    <property type="nucleotide sequence ID" value="NZ_BAAAUO010000008.1"/>
</dbReference>
<sequence>MTTRPRLRKMVISLATLSLVVAGVSGCAAPVDTDPIAATADASPSPTRSPSVRSTPSASATPAPSVTSKLGPAVVLAQCKNTSSRLLDVRVAVKSVRETPVPAANICGGTQPPIVSRDGKLVAFAVKQAADNSSHVGWYENGKEVDVTATLARSGGALGVVRQDMYPTFDWEGNFVFMDTNAKKLITVSTKTRAVLKEDSTVIRDGRSEIYGPFIVSADGSYSQTTGDFTQPIVMPGDPNSRFCPRWRNYVQFYPGDGSAVLADLSVVRDSHTEGGSGCNDMVFDRALIPETDFTLSGTTYDPDTGTVYFLGMRGSECYLFSVPLSGGEAKRVMDLSDYSANANLRIVGFHP</sequence>
<organism evidence="3 4">
    <name type="scientific">Microbacterium schleiferi</name>
    <dbReference type="NCBI Taxonomy" id="69362"/>
    <lineage>
        <taxon>Bacteria</taxon>
        <taxon>Bacillati</taxon>
        <taxon>Actinomycetota</taxon>
        <taxon>Actinomycetes</taxon>
        <taxon>Micrococcales</taxon>
        <taxon>Microbacteriaceae</taxon>
        <taxon>Microbacterium</taxon>
    </lineage>
</organism>
<feature type="chain" id="PRO_5045098044" evidence="2">
    <location>
        <begin position="29"/>
        <end position="352"/>
    </location>
</feature>
<comment type="caution">
    <text evidence="3">The sequence shown here is derived from an EMBL/GenBank/DDBJ whole genome shotgun (WGS) entry which is preliminary data.</text>
</comment>
<protein>
    <submittedName>
        <fullName evidence="3">Uncharacterized protein</fullName>
    </submittedName>
</protein>
<dbReference type="PROSITE" id="PS51257">
    <property type="entry name" value="PROKAR_LIPOPROTEIN"/>
    <property type="match status" value="1"/>
</dbReference>
<feature type="region of interest" description="Disordered" evidence="1">
    <location>
        <begin position="38"/>
        <end position="67"/>
    </location>
</feature>
<keyword evidence="2" id="KW-0732">Signal</keyword>